<protein>
    <submittedName>
        <fullName evidence="1">Uncharacterized protein</fullName>
    </submittedName>
</protein>
<sequence>MTANRHYYTVDGSRSTELKPRVRPARELLENLLTLMQPGKRSTLMLAPIPEAKNFVDYLREGGGPVFLQCAGTSDAMTIEWHKYDDDGQDRHYIVGHGGDHSGEPSVDIPFFDGTRKATVYPDEVFALDEATDIFFHYYETGEIPSGYELRWYDLTWPKPQP</sequence>
<evidence type="ECO:0000313" key="1">
    <source>
        <dbReference type="EMBL" id="SDP20587.1"/>
    </source>
</evidence>
<dbReference type="AlphaFoldDB" id="A0A1H0QTB5"/>
<organism evidence="1 2">
    <name type="scientific">Microbacterium testaceum (strain StLB037)</name>
    <dbReference type="NCBI Taxonomy" id="979556"/>
    <lineage>
        <taxon>Bacteria</taxon>
        <taxon>Bacillati</taxon>
        <taxon>Actinomycetota</taxon>
        <taxon>Actinomycetes</taxon>
        <taxon>Micrococcales</taxon>
        <taxon>Microbacteriaceae</taxon>
        <taxon>Microbacterium</taxon>
    </lineage>
</organism>
<reference evidence="1 2" key="1">
    <citation type="submission" date="2016-10" db="EMBL/GenBank/DDBJ databases">
        <authorList>
            <person name="de Groot N.N."/>
        </authorList>
    </citation>
    <scope>NUCLEOTIDE SEQUENCE [LARGE SCALE GENOMIC DNA]</scope>
    <source>
        <strain evidence="1 2">StLB037</strain>
    </source>
</reference>
<name>A0A1H0QTB5_MICTS</name>
<dbReference type="Proteomes" id="UP000186456">
    <property type="component" value="Unassembled WGS sequence"/>
</dbReference>
<evidence type="ECO:0000313" key="2">
    <source>
        <dbReference type="Proteomes" id="UP000186456"/>
    </source>
</evidence>
<accession>A0A1H0QTB5</accession>
<dbReference type="EMBL" id="FNJN01000005">
    <property type="protein sequence ID" value="SDP20587.1"/>
    <property type="molecule type" value="Genomic_DNA"/>
</dbReference>
<proteinExistence type="predicted"/>
<gene>
    <name evidence="1" type="ORF">SAMN04487788_2552</name>
</gene>